<feature type="chain" id="PRO_5021806893" evidence="1">
    <location>
        <begin position="29"/>
        <end position="121"/>
    </location>
</feature>
<organism evidence="2 3">
    <name type="scientific">Saltatorellus ferox</name>
    <dbReference type="NCBI Taxonomy" id="2528018"/>
    <lineage>
        <taxon>Bacteria</taxon>
        <taxon>Pseudomonadati</taxon>
        <taxon>Planctomycetota</taxon>
        <taxon>Planctomycetia</taxon>
        <taxon>Planctomycetia incertae sedis</taxon>
        <taxon>Saltatorellus</taxon>
    </lineage>
</organism>
<sequence precursor="true">MRLSSHAASPAALIAALLVSAVSSPATAQVYHDPDGKPWIQRTDIGPDAEAPGWFYDLGVTGLRVRLEEEQPTQLVVAFYDQPNRDHAGYGADARLAAMAVVAFILSIPEAQLAITGREQR</sequence>
<feature type="signal peptide" evidence="1">
    <location>
        <begin position="1"/>
        <end position="28"/>
    </location>
</feature>
<keyword evidence="3" id="KW-1185">Reference proteome</keyword>
<proteinExistence type="predicted"/>
<reference evidence="2 3" key="1">
    <citation type="submission" date="2019-02" db="EMBL/GenBank/DDBJ databases">
        <title>Deep-cultivation of Planctomycetes and their phenomic and genomic characterization uncovers novel biology.</title>
        <authorList>
            <person name="Wiegand S."/>
            <person name="Jogler M."/>
            <person name="Boedeker C."/>
            <person name="Pinto D."/>
            <person name="Vollmers J."/>
            <person name="Rivas-Marin E."/>
            <person name="Kohn T."/>
            <person name="Peeters S.H."/>
            <person name="Heuer A."/>
            <person name="Rast P."/>
            <person name="Oberbeckmann S."/>
            <person name="Bunk B."/>
            <person name="Jeske O."/>
            <person name="Meyerdierks A."/>
            <person name="Storesund J.E."/>
            <person name="Kallscheuer N."/>
            <person name="Luecker S."/>
            <person name="Lage O.M."/>
            <person name="Pohl T."/>
            <person name="Merkel B.J."/>
            <person name="Hornburger P."/>
            <person name="Mueller R.-W."/>
            <person name="Bruemmer F."/>
            <person name="Labrenz M."/>
            <person name="Spormann A.M."/>
            <person name="Op den Camp H."/>
            <person name="Overmann J."/>
            <person name="Amann R."/>
            <person name="Jetten M.S.M."/>
            <person name="Mascher T."/>
            <person name="Medema M.H."/>
            <person name="Devos D.P."/>
            <person name="Kaster A.-K."/>
            <person name="Ovreas L."/>
            <person name="Rohde M."/>
            <person name="Galperin M.Y."/>
            <person name="Jogler C."/>
        </authorList>
    </citation>
    <scope>NUCLEOTIDE SEQUENCE [LARGE SCALE GENOMIC DNA]</scope>
    <source>
        <strain evidence="2 3">Poly30</strain>
    </source>
</reference>
<dbReference type="EMBL" id="CP036434">
    <property type="protein sequence ID" value="QDV04950.1"/>
    <property type="molecule type" value="Genomic_DNA"/>
</dbReference>
<dbReference type="RefSeq" id="WP_145194380.1">
    <property type="nucleotide sequence ID" value="NZ_CP036434.1"/>
</dbReference>
<evidence type="ECO:0000313" key="3">
    <source>
        <dbReference type="Proteomes" id="UP000320390"/>
    </source>
</evidence>
<accession>A0A518ELI4</accession>
<name>A0A518ELI4_9BACT</name>
<dbReference type="Proteomes" id="UP000320390">
    <property type="component" value="Chromosome"/>
</dbReference>
<dbReference type="AlphaFoldDB" id="A0A518ELI4"/>
<evidence type="ECO:0000313" key="2">
    <source>
        <dbReference type="EMBL" id="QDV04950.1"/>
    </source>
</evidence>
<protein>
    <submittedName>
        <fullName evidence="2">Uncharacterized protein</fullName>
    </submittedName>
</protein>
<keyword evidence="1" id="KW-0732">Signal</keyword>
<gene>
    <name evidence="2" type="ORF">Poly30_04450</name>
</gene>
<dbReference type="OrthoDB" id="248184at2"/>
<evidence type="ECO:0000256" key="1">
    <source>
        <dbReference type="SAM" id="SignalP"/>
    </source>
</evidence>